<dbReference type="Pfam" id="PF08324">
    <property type="entry name" value="PUL"/>
    <property type="match status" value="1"/>
</dbReference>
<feature type="domain" description="PUL" evidence="4">
    <location>
        <begin position="285"/>
        <end position="559"/>
    </location>
</feature>
<evidence type="ECO:0000259" key="4">
    <source>
        <dbReference type="PROSITE" id="PS51396"/>
    </source>
</evidence>
<reference evidence="5 6" key="1">
    <citation type="journal article" date="2012" name="BMC Genomics">
        <title>Comparative genomic analysis and phylogenetic position of Theileria equi.</title>
        <authorList>
            <person name="Kappmeyer L.S."/>
            <person name="Thiagarajan M."/>
            <person name="Herndon D.R."/>
            <person name="Ramsay J.D."/>
            <person name="Caler E."/>
            <person name="Djikeng A."/>
            <person name="Gillespie J.J."/>
            <person name="Lau A.O."/>
            <person name="Roalson E.H."/>
            <person name="Silva J.C."/>
            <person name="Silva M.G."/>
            <person name="Suarez C.E."/>
            <person name="Ueti M.W."/>
            <person name="Nene V.M."/>
            <person name="Mealey R.H."/>
            <person name="Knowles D.P."/>
            <person name="Brayton K.A."/>
        </authorList>
    </citation>
    <scope>NUCLEOTIDE SEQUENCE [LARGE SCALE GENOMIC DNA]</scope>
    <source>
        <strain evidence="5 6">WA</strain>
    </source>
</reference>
<dbReference type="PROSITE" id="PS50294">
    <property type="entry name" value="WD_REPEATS_REGION"/>
    <property type="match status" value="1"/>
</dbReference>
<accession>L0AU11</accession>
<dbReference type="VEuPathDB" id="PiroplasmaDB:BEWA_019780"/>
<keyword evidence="1 3" id="KW-0853">WD repeat</keyword>
<dbReference type="InterPro" id="IPR015943">
    <property type="entry name" value="WD40/YVTN_repeat-like_dom_sf"/>
</dbReference>
<keyword evidence="2" id="KW-0677">Repeat</keyword>
<evidence type="ECO:0000256" key="1">
    <source>
        <dbReference type="ARBA" id="ARBA00022574"/>
    </source>
</evidence>
<dbReference type="STRING" id="1537102.L0AU11"/>
<dbReference type="Pfam" id="PF00400">
    <property type="entry name" value="WD40"/>
    <property type="match status" value="2"/>
</dbReference>
<proteinExistence type="predicted"/>
<dbReference type="Proteomes" id="UP000031512">
    <property type="component" value="Chromosome 1"/>
</dbReference>
<dbReference type="Gene3D" id="1.25.10.10">
    <property type="entry name" value="Leucine-rich Repeat Variant"/>
    <property type="match status" value="1"/>
</dbReference>
<sequence>MGIGEIYTDVTPFNGSYRPQRELVGHQKGVRCACSIGTDYLTLLSDEGIDMIAISNVEYLVSGGTEGEVIIWKLDKSGGCDLHLRFMAHINTVMCICPSKLTNDFFDQSDLENDNKKIRILESKLCIYTSGRDKLIHRFNLAGKKLLTLEGHNDAVCSLHEMSDPSKLVSGSWDGTAIVWNVLSGTKEYVLPCDGYQYSDVCKSRSFNVIFSASEDKTVRVWNLENGQHLQTLSLESSIWQVVETEFNGIATIESTGRILLWSLEPGKEHVNDQIPVSKPSKRIEHNKLYDMTLFKKFNSEKAHELLKEYNGKSGIVLTAQELIYLDKIFQKDIMHSKLSSSDSTWIIKLIQWPVIQRLPVFDLIKALASYHITEQLFRGRNNGSSIIISACDTLLSTESNVQLLTVTLQMLSNLLYPSLSRNLILCHSKKILESVQAVTNDRSRMIQQALAAFSQNFVIALIYNNDRAAITHVIELIERSLKVCNDLLAEHNSEYTWADMVILKHSQSLDMIIKNNLISKTDISENMFSIMTSLNGLINSHEKSDFRCSKLVKCIIEQLR</sequence>
<evidence type="ECO:0000313" key="6">
    <source>
        <dbReference type="Proteomes" id="UP000031512"/>
    </source>
</evidence>
<keyword evidence="6" id="KW-1185">Reference proteome</keyword>
<feature type="repeat" description="WD" evidence="3">
    <location>
        <begin position="149"/>
        <end position="190"/>
    </location>
</feature>
<dbReference type="PROSITE" id="PS51396">
    <property type="entry name" value="PUL"/>
    <property type="match status" value="1"/>
</dbReference>
<dbReference type="InterPro" id="IPR011989">
    <property type="entry name" value="ARM-like"/>
</dbReference>
<dbReference type="InterPro" id="IPR001680">
    <property type="entry name" value="WD40_rpt"/>
</dbReference>
<dbReference type="RefSeq" id="XP_004828798.1">
    <property type="nucleotide sequence ID" value="XM_004828741.1"/>
</dbReference>
<dbReference type="GO" id="GO:1990234">
    <property type="term" value="C:transferase complex"/>
    <property type="evidence" value="ECO:0007669"/>
    <property type="project" value="UniProtKB-ARBA"/>
</dbReference>
<dbReference type="SUPFAM" id="SSF50978">
    <property type="entry name" value="WD40 repeat-like"/>
    <property type="match status" value="1"/>
</dbReference>
<gene>
    <name evidence="5" type="ORF">BEWA_019780</name>
</gene>
<name>L0AU11_THEEQ</name>
<dbReference type="InterPro" id="IPR036322">
    <property type="entry name" value="WD40_repeat_dom_sf"/>
</dbReference>
<dbReference type="PROSITE" id="PS00678">
    <property type="entry name" value="WD_REPEATS_1"/>
    <property type="match status" value="2"/>
</dbReference>
<dbReference type="PANTHER" id="PTHR22847:SF637">
    <property type="entry name" value="WD REPEAT DOMAIN 5B"/>
    <property type="match status" value="1"/>
</dbReference>
<dbReference type="Gene3D" id="2.130.10.10">
    <property type="entry name" value="YVTN repeat-like/Quinoprotein amine dehydrogenase"/>
    <property type="match status" value="1"/>
</dbReference>
<evidence type="ECO:0000256" key="3">
    <source>
        <dbReference type="PROSITE-ProRule" id="PRU00221"/>
    </source>
</evidence>
<dbReference type="PANTHER" id="PTHR22847">
    <property type="entry name" value="WD40 REPEAT PROTEIN"/>
    <property type="match status" value="1"/>
</dbReference>
<protein>
    <submittedName>
        <fullName evidence="5">WD domain, G-beta repeat domain containing protein</fullName>
    </submittedName>
</protein>
<feature type="repeat" description="WD" evidence="3">
    <location>
        <begin position="208"/>
        <end position="232"/>
    </location>
</feature>
<dbReference type="InterPro" id="IPR013535">
    <property type="entry name" value="PUL_dom"/>
</dbReference>
<dbReference type="PRINTS" id="PR00320">
    <property type="entry name" value="GPROTEINBRPT"/>
</dbReference>
<dbReference type="InterPro" id="IPR020472">
    <property type="entry name" value="WD40_PAC1"/>
</dbReference>
<dbReference type="InterPro" id="IPR019775">
    <property type="entry name" value="WD40_repeat_CS"/>
</dbReference>
<dbReference type="eggNOG" id="KOG0274">
    <property type="taxonomic scope" value="Eukaryota"/>
</dbReference>
<dbReference type="AlphaFoldDB" id="L0AU11"/>
<dbReference type="GeneID" id="15805987"/>
<dbReference type="KEGG" id="beq:BEWA_019780"/>
<evidence type="ECO:0000256" key="2">
    <source>
        <dbReference type="ARBA" id="ARBA00022737"/>
    </source>
</evidence>
<evidence type="ECO:0000313" key="5">
    <source>
        <dbReference type="EMBL" id="AFZ79132.1"/>
    </source>
</evidence>
<organism evidence="5 6">
    <name type="scientific">Theileria equi strain WA</name>
    <dbReference type="NCBI Taxonomy" id="1537102"/>
    <lineage>
        <taxon>Eukaryota</taxon>
        <taxon>Sar</taxon>
        <taxon>Alveolata</taxon>
        <taxon>Apicomplexa</taxon>
        <taxon>Aconoidasida</taxon>
        <taxon>Piroplasmida</taxon>
        <taxon>Theileriidae</taxon>
        <taxon>Theileria</taxon>
    </lineage>
</organism>
<dbReference type="PROSITE" id="PS50082">
    <property type="entry name" value="WD_REPEATS_2"/>
    <property type="match status" value="2"/>
</dbReference>
<dbReference type="SMART" id="SM00320">
    <property type="entry name" value="WD40"/>
    <property type="match status" value="4"/>
</dbReference>
<dbReference type="OrthoDB" id="538223at2759"/>
<dbReference type="EMBL" id="CP001669">
    <property type="protein sequence ID" value="AFZ79132.1"/>
    <property type="molecule type" value="Genomic_DNA"/>
</dbReference>